<dbReference type="Gene3D" id="2.60.40.3140">
    <property type="match status" value="1"/>
</dbReference>
<dbReference type="InParanoid" id="Q01QZ8"/>
<dbReference type="KEGG" id="sus:Acid_7009"/>
<dbReference type="Gene3D" id="3.10.620.30">
    <property type="match status" value="1"/>
</dbReference>
<keyword evidence="1" id="KW-0732">Signal</keyword>
<feature type="chain" id="PRO_5004162509" evidence="1">
    <location>
        <begin position="18"/>
        <end position="1346"/>
    </location>
</feature>
<dbReference type="OrthoDB" id="98874at2"/>
<proteinExistence type="predicted"/>
<gene>
    <name evidence="4" type="ordered locus">Acid_7009</name>
</gene>
<dbReference type="Gene3D" id="2.60.120.1130">
    <property type="match status" value="1"/>
</dbReference>
<protein>
    <submittedName>
        <fullName evidence="4">Uncharacterized protein</fullName>
    </submittedName>
</protein>
<dbReference type="eggNOG" id="COG3063">
    <property type="taxonomic scope" value="Bacteria"/>
</dbReference>
<dbReference type="Pfam" id="PF12969">
    <property type="entry name" value="DUF3857"/>
    <property type="match status" value="1"/>
</dbReference>
<dbReference type="eggNOG" id="COG3071">
    <property type="taxonomic scope" value="Bacteria"/>
</dbReference>
<reference evidence="4" key="1">
    <citation type="submission" date="2006-10" db="EMBL/GenBank/DDBJ databases">
        <title>Complete sequence of Solibacter usitatus Ellin6076.</title>
        <authorList>
            <consortium name="US DOE Joint Genome Institute"/>
            <person name="Copeland A."/>
            <person name="Lucas S."/>
            <person name="Lapidus A."/>
            <person name="Barry K."/>
            <person name="Detter J.C."/>
            <person name="Glavina del Rio T."/>
            <person name="Hammon N."/>
            <person name="Israni S."/>
            <person name="Dalin E."/>
            <person name="Tice H."/>
            <person name="Pitluck S."/>
            <person name="Thompson L.S."/>
            <person name="Brettin T."/>
            <person name="Bruce D."/>
            <person name="Han C."/>
            <person name="Tapia R."/>
            <person name="Gilna P."/>
            <person name="Schmutz J."/>
            <person name="Larimer F."/>
            <person name="Land M."/>
            <person name="Hauser L."/>
            <person name="Kyrpides N."/>
            <person name="Mikhailova N."/>
            <person name="Janssen P.H."/>
            <person name="Kuske C.R."/>
            <person name="Richardson P."/>
        </authorList>
    </citation>
    <scope>NUCLEOTIDE SEQUENCE</scope>
    <source>
        <strain evidence="4">Ellin6076</strain>
    </source>
</reference>
<sequence length="1346" mass="146845" precursor="true">MFKLLLCTTLAAVAAHAANPWDQPFSADTGAILEAAKRTAPAEQGAVILLVERHYTVHSGGATDVSFRQVYRVDQKASIDDWSSLEQEYQPWHQQRPEIRARVISPDGTIHLLDPKTIAEEPVREYDSTVFSDARTVRVPLPSVAPGAIVEYEVIVRDKAPLLEAGVVHYIPVPEHVLVVRFHATIQADASVEIRVASQLIPDGALHRQSGRAGTQIECELGPLEPRKDYEGNLPAETADHTYLAFSTGKSWQAVATRYQGIVNERIQGADIKSLLANVNLKDAPQAVAARLAARLHSAVRYTGVEFGEAAILPNTPAEVLKRGYGDCKDKAALLVAMLRAAGLAADLALLDTGFGHDVDPDLPGLGRFDHAIVYVAADPPLWIDATANQMRVGWLPSADQGRLALIANGSTTRLVKTPQAESKEALERHTVDFYMSEFGPGRAVETIEASGGSRELQLRSVLEGDAKKAHDTLETYVKQNFAATKMGKFEAMAADDLSGPFRATVEALHAAVMSTGQDGAQVAMNPWILFAELPYTLTSNDEGENAGAKEPAKARRNDFVFPEPFQIEHHYRIHVPALFKPASLPASEEIALGSGLYTRRFEFKDGVIEVLYKFDTGKRRLNAAEFTALRAALKKYTAHQPELLNLVPETAEYLALGEHGKAIQLFSESLAKQANDAMAHARYSRILISAGLGGAALREARKATELDPGSGLAWQSLAWAYQHDTFGRRMQGNWGYAESEKALRKAVELDADDMVARMDLAILLEHNQRGWRYAKDARLEEAIAVYREIVKDPRGIGAAQNLAIALLRAGKLDDLKEVLKKHNLHNPELQAVVTALQEGPARVVVEAQSQQPDARQRAAFLGSVAGTLVQLRKYEQAAVIMRAAARAGNLPDLQTRADMFGKFKTWEDGLLKQDDPAYPLQRLLLEVFRQNLTRESVQPLLSKHVPVASWDAGDADAGLASARYDMLAAGMGEESLLDVIVSMPEFTSEGEEAHGYRVRGSVMGAASMPAMYTIKEDGQYRLIGSAPEGWEGIGRLLLELADQRKVKDAQWWLDKVVESAEARKDGTGRPAVVGLWSGTTEQLRGSAAIRTSAASLIASSIKDDASLAILQEARAKAPTAVERAQVDKAICEGLAKAGRWEDLVVAARRLGAVKTFSEESFRYLIKGLAGARKWKELETEALKRAADNAKNLAAMRAVVLAKVRLGDNAGAVEWIRKITGDNAADREEQEFGAWYLMVAGKASSESLTALQKSREKGSREPGYQYVLAMMQAVLNMPDEAQQTLMQGVVRDDYGRLSAAAWAVYGKICDQYGFPDDAADAYGRARTSAGKDPEVAARILPLIPAR</sequence>
<dbReference type="eggNOG" id="COG1305">
    <property type="taxonomic scope" value="Bacteria"/>
</dbReference>
<feature type="signal peptide" evidence="1">
    <location>
        <begin position="1"/>
        <end position="17"/>
    </location>
</feature>
<dbReference type="InterPro" id="IPR024618">
    <property type="entry name" value="DUF3857"/>
</dbReference>
<evidence type="ECO:0000313" key="4">
    <source>
        <dbReference type="EMBL" id="ABJ87922.1"/>
    </source>
</evidence>
<feature type="domain" description="Transglutaminase-like" evidence="2">
    <location>
        <begin position="281"/>
        <end position="346"/>
    </location>
</feature>
<feature type="domain" description="DUF3857" evidence="3">
    <location>
        <begin position="63"/>
        <end position="199"/>
    </location>
</feature>
<dbReference type="Gene3D" id="1.25.40.10">
    <property type="entry name" value="Tetratricopeptide repeat domain"/>
    <property type="match status" value="2"/>
</dbReference>
<organism evidence="4">
    <name type="scientific">Solibacter usitatus (strain Ellin6076)</name>
    <dbReference type="NCBI Taxonomy" id="234267"/>
    <lineage>
        <taxon>Bacteria</taxon>
        <taxon>Pseudomonadati</taxon>
        <taxon>Acidobacteriota</taxon>
        <taxon>Terriglobia</taxon>
        <taxon>Bryobacterales</taxon>
        <taxon>Solibacteraceae</taxon>
        <taxon>Candidatus Solibacter</taxon>
    </lineage>
</organism>
<dbReference type="EMBL" id="CP000473">
    <property type="protein sequence ID" value="ABJ87922.1"/>
    <property type="molecule type" value="Genomic_DNA"/>
</dbReference>
<evidence type="ECO:0000259" key="3">
    <source>
        <dbReference type="Pfam" id="PF12969"/>
    </source>
</evidence>
<evidence type="ECO:0000256" key="1">
    <source>
        <dbReference type="SAM" id="SignalP"/>
    </source>
</evidence>
<dbReference type="SUPFAM" id="SSF48452">
    <property type="entry name" value="TPR-like"/>
    <property type="match status" value="1"/>
</dbReference>
<name>Q01QZ8_SOLUE</name>
<dbReference type="InterPro" id="IPR002931">
    <property type="entry name" value="Transglutaminase-like"/>
</dbReference>
<dbReference type="InterPro" id="IPR011990">
    <property type="entry name" value="TPR-like_helical_dom_sf"/>
</dbReference>
<dbReference type="SUPFAM" id="SSF54001">
    <property type="entry name" value="Cysteine proteinases"/>
    <property type="match status" value="1"/>
</dbReference>
<dbReference type="Pfam" id="PF01841">
    <property type="entry name" value="Transglut_core"/>
    <property type="match status" value="1"/>
</dbReference>
<dbReference type="HOGENOM" id="CLU_255103_0_0_0"/>
<dbReference type="STRING" id="234267.Acid_7009"/>
<accession>Q01QZ8</accession>
<dbReference type="InterPro" id="IPR038765">
    <property type="entry name" value="Papain-like_cys_pep_sf"/>
</dbReference>
<evidence type="ECO:0000259" key="2">
    <source>
        <dbReference type="Pfam" id="PF01841"/>
    </source>
</evidence>